<accession>A0A8D9FPX6</accession>
<name>A0A8D9FPX6_9VIRU</name>
<evidence type="ECO:0000313" key="1">
    <source>
        <dbReference type="EMBL" id="CAG7579746.1"/>
    </source>
</evidence>
<protein>
    <submittedName>
        <fullName evidence="1">Uncharacterized protein</fullName>
    </submittedName>
</protein>
<proteinExistence type="predicted"/>
<reference evidence="1" key="1">
    <citation type="submission" date="2021-06" db="EMBL/GenBank/DDBJ databases">
        <authorList>
            <person name="Gannon L."/>
            <person name="Redgwell R T."/>
            <person name="Michniewski S."/>
            <person name="Harrison D C."/>
            <person name="Millard A."/>
        </authorList>
    </citation>
    <scope>NUCLEOTIDE SEQUENCE</scope>
</reference>
<gene>
    <name evidence="1" type="ORF">SLAVMIC_00073</name>
</gene>
<dbReference type="EMBL" id="OU342829">
    <property type="protein sequence ID" value="CAG7579746.1"/>
    <property type="molecule type" value="Genomic_DNA"/>
</dbReference>
<organism evidence="1">
    <name type="scientific">uncultured marine phage</name>
    <dbReference type="NCBI Taxonomy" id="707152"/>
    <lineage>
        <taxon>Viruses</taxon>
        <taxon>environmental samples</taxon>
    </lineage>
</organism>
<sequence length="116" mass="13278">MIKKFEKFNTGDTEESLRKSKDELFIRAVKFFADQVETICDKYNVYAESLTQTVLYDREGNEIDRGHPLYSEVSTISAQDALYDAENFLEEVGGSVQVWRYDDAGFVTQKGIDLGE</sequence>